<feature type="region of interest" description="Disordered" evidence="1">
    <location>
        <begin position="194"/>
        <end position="228"/>
    </location>
</feature>
<proteinExistence type="predicted"/>
<accession>A0AAE0CA17</accession>
<evidence type="ECO:0000313" key="2">
    <source>
        <dbReference type="EMBL" id="KAK3251192.1"/>
    </source>
</evidence>
<feature type="compositionally biased region" description="Basic and acidic residues" evidence="1">
    <location>
        <begin position="197"/>
        <end position="207"/>
    </location>
</feature>
<organism evidence="2 3">
    <name type="scientific">Cymbomonas tetramitiformis</name>
    <dbReference type="NCBI Taxonomy" id="36881"/>
    <lineage>
        <taxon>Eukaryota</taxon>
        <taxon>Viridiplantae</taxon>
        <taxon>Chlorophyta</taxon>
        <taxon>Pyramimonadophyceae</taxon>
        <taxon>Pyramimonadales</taxon>
        <taxon>Pyramimonadaceae</taxon>
        <taxon>Cymbomonas</taxon>
    </lineage>
</organism>
<evidence type="ECO:0000256" key="1">
    <source>
        <dbReference type="SAM" id="MobiDB-lite"/>
    </source>
</evidence>
<comment type="caution">
    <text evidence="2">The sequence shown here is derived from an EMBL/GenBank/DDBJ whole genome shotgun (WGS) entry which is preliminary data.</text>
</comment>
<evidence type="ECO:0000313" key="3">
    <source>
        <dbReference type="Proteomes" id="UP001190700"/>
    </source>
</evidence>
<feature type="region of interest" description="Disordered" evidence="1">
    <location>
        <begin position="59"/>
        <end position="112"/>
    </location>
</feature>
<dbReference type="AlphaFoldDB" id="A0AAE0CA17"/>
<dbReference type="Proteomes" id="UP001190700">
    <property type="component" value="Unassembled WGS sequence"/>
</dbReference>
<sequence length="239" mass="24814">MTMTVAELGAHALNGKDQTPLCVAASEEVAGILRNAMSTQRQQLMQAADAAAAALLAEEEAESRANQSRRGQKGRRSAAPASTSGGGLTEALRGVSGAARQETRSTLGTAPNVESTMQLIALGSPVSVGLNQSILHPKGRSGPTPAERVAGIGRRVQAGSFGQRAKNAHKHCMSQGLKPALGILSSEQGAIRPQTRVQHDTPERLDRANGGARNSQGSPGVEPLPPPALEWLTLITTSR</sequence>
<protein>
    <submittedName>
        <fullName evidence="2">Uncharacterized protein</fullName>
    </submittedName>
</protein>
<dbReference type="EMBL" id="LGRX02026199">
    <property type="protein sequence ID" value="KAK3251192.1"/>
    <property type="molecule type" value="Genomic_DNA"/>
</dbReference>
<keyword evidence="3" id="KW-1185">Reference proteome</keyword>
<reference evidence="2 3" key="1">
    <citation type="journal article" date="2015" name="Genome Biol. Evol.">
        <title>Comparative Genomics of a Bacterivorous Green Alga Reveals Evolutionary Causalities and Consequences of Phago-Mixotrophic Mode of Nutrition.</title>
        <authorList>
            <person name="Burns J.A."/>
            <person name="Paasch A."/>
            <person name="Narechania A."/>
            <person name="Kim E."/>
        </authorList>
    </citation>
    <scope>NUCLEOTIDE SEQUENCE [LARGE SCALE GENOMIC DNA]</scope>
    <source>
        <strain evidence="2 3">PLY_AMNH</strain>
    </source>
</reference>
<gene>
    <name evidence="2" type="ORF">CYMTET_39462</name>
</gene>
<name>A0AAE0CA17_9CHLO</name>